<keyword evidence="3 10" id="KW-0813">Transport</keyword>
<dbReference type="GO" id="GO:0015230">
    <property type="term" value="F:FAD transmembrane transporter activity"/>
    <property type="evidence" value="ECO:0007669"/>
    <property type="project" value="TreeGrafter"/>
</dbReference>
<dbReference type="GO" id="GO:0005778">
    <property type="term" value="C:peroxisomal membrane"/>
    <property type="evidence" value="ECO:0007669"/>
    <property type="project" value="UniProtKB-SubCell"/>
</dbReference>
<feature type="repeat" description="Solcar" evidence="9">
    <location>
        <begin position="121"/>
        <end position="207"/>
    </location>
</feature>
<dbReference type="PANTHER" id="PTHR45939:SF5">
    <property type="entry name" value="PEROXISOMAL MEMBRANE PROTEIN PMP34"/>
    <property type="match status" value="1"/>
</dbReference>
<evidence type="ECO:0000256" key="4">
    <source>
        <dbReference type="ARBA" id="ARBA00022692"/>
    </source>
</evidence>
<dbReference type="GO" id="GO:0044610">
    <property type="term" value="F:FMN transmembrane transporter activity"/>
    <property type="evidence" value="ECO:0007669"/>
    <property type="project" value="TreeGrafter"/>
</dbReference>
<name>A0A0H5RC92_9EUKA</name>
<evidence type="ECO:0000256" key="9">
    <source>
        <dbReference type="PROSITE-ProRule" id="PRU00282"/>
    </source>
</evidence>
<dbReference type="SUPFAM" id="SSF103506">
    <property type="entry name" value="Mitochondrial carrier"/>
    <property type="match status" value="1"/>
</dbReference>
<evidence type="ECO:0000256" key="10">
    <source>
        <dbReference type="RuleBase" id="RU000488"/>
    </source>
</evidence>
<dbReference type="Pfam" id="PF00153">
    <property type="entry name" value="Mito_carr"/>
    <property type="match status" value="3"/>
</dbReference>
<keyword evidence="5" id="KW-0677">Repeat</keyword>
<dbReference type="PRINTS" id="PR00926">
    <property type="entry name" value="MITOCARRIER"/>
</dbReference>
<dbReference type="PROSITE" id="PS50920">
    <property type="entry name" value="SOLCAR"/>
    <property type="match status" value="3"/>
</dbReference>
<dbReference type="Gene3D" id="1.50.40.10">
    <property type="entry name" value="Mitochondrial carrier domain"/>
    <property type="match status" value="1"/>
</dbReference>
<keyword evidence="8" id="KW-0576">Peroxisome</keyword>
<dbReference type="InterPro" id="IPR002067">
    <property type="entry name" value="MCP"/>
</dbReference>
<dbReference type="AlphaFoldDB" id="A0A0H5RC92"/>
<feature type="non-terminal residue" evidence="12">
    <location>
        <position position="1"/>
    </location>
</feature>
<dbReference type="GO" id="GO:0015217">
    <property type="term" value="F:ADP transmembrane transporter activity"/>
    <property type="evidence" value="ECO:0007669"/>
    <property type="project" value="TreeGrafter"/>
</dbReference>
<dbReference type="InterPro" id="IPR023395">
    <property type="entry name" value="MCP_dom_sf"/>
</dbReference>
<feature type="transmembrane region" description="Helical" evidence="11">
    <location>
        <begin position="127"/>
        <end position="147"/>
    </location>
</feature>
<feature type="transmembrane region" description="Helical" evidence="11">
    <location>
        <begin position="85"/>
        <end position="107"/>
    </location>
</feature>
<dbReference type="GO" id="GO:0080122">
    <property type="term" value="F:AMP transmembrane transporter activity"/>
    <property type="evidence" value="ECO:0007669"/>
    <property type="project" value="TreeGrafter"/>
</dbReference>
<feature type="transmembrane region" description="Helical" evidence="11">
    <location>
        <begin position="20"/>
        <end position="40"/>
    </location>
</feature>
<dbReference type="GO" id="GO:0051724">
    <property type="term" value="F:NAD transmembrane transporter activity"/>
    <property type="evidence" value="ECO:0007669"/>
    <property type="project" value="TreeGrafter"/>
</dbReference>
<evidence type="ECO:0000256" key="2">
    <source>
        <dbReference type="ARBA" id="ARBA00006375"/>
    </source>
</evidence>
<dbReference type="GO" id="GO:0005347">
    <property type="term" value="F:ATP transmembrane transporter activity"/>
    <property type="evidence" value="ECO:0007669"/>
    <property type="project" value="TreeGrafter"/>
</dbReference>
<evidence type="ECO:0000256" key="3">
    <source>
        <dbReference type="ARBA" id="ARBA00022448"/>
    </source>
</evidence>
<accession>A0A0H5RC92</accession>
<evidence type="ECO:0000313" key="12">
    <source>
        <dbReference type="EMBL" id="CRZ11658.1"/>
    </source>
</evidence>
<evidence type="ECO:0000256" key="11">
    <source>
        <dbReference type="SAM" id="Phobius"/>
    </source>
</evidence>
<comment type="subcellular location">
    <subcellularLocation>
        <location evidence="1">Peroxisome membrane</location>
        <topology evidence="1">Multi-pass membrane protein</topology>
    </subcellularLocation>
</comment>
<protein>
    <submittedName>
        <fullName evidence="12">Uncharacterized protein</fullName>
    </submittedName>
</protein>
<sequence>LSLNLPLIVWSVLNDAMGSGAHALSGGIASVLAMLLIYPLENIRCRLQVQVRTIRDHRRKSADKYLEGVLHALYSITRNEGISGLFRGINSAVAGVFAGSAVYFYFYELLKSVRLRSGGVLSPVYNLLIASCAGIANVLITTPIWVVQTQSAVSSNSDHDHKSLFQSLIDIYRKEGLGGLYAGLTPSLLLVSNPAIQFVVYEQLTMGLRDRKGRPLSDGEHFVVGALSKTVATVLTYPIQLVKSRMQVFRASPTSRGKSIADFFREIYSCEGLTGIYAGIWAKMWQTVLNSAFIFLFYERIVVWIESLTLRRRLRIA</sequence>
<keyword evidence="6 11" id="KW-1133">Transmembrane helix</keyword>
<keyword evidence="4 9" id="KW-0812">Transmembrane</keyword>
<evidence type="ECO:0000256" key="5">
    <source>
        <dbReference type="ARBA" id="ARBA00022737"/>
    </source>
</evidence>
<dbReference type="PANTHER" id="PTHR45939">
    <property type="entry name" value="PEROXISOMAL MEMBRANE PROTEIN PMP34-RELATED"/>
    <property type="match status" value="1"/>
</dbReference>
<evidence type="ECO:0000256" key="8">
    <source>
        <dbReference type="ARBA" id="ARBA00023140"/>
    </source>
</evidence>
<keyword evidence="7 9" id="KW-0472">Membrane</keyword>
<feature type="repeat" description="Solcar" evidence="9">
    <location>
        <begin position="17"/>
        <end position="113"/>
    </location>
</feature>
<evidence type="ECO:0000256" key="1">
    <source>
        <dbReference type="ARBA" id="ARBA00004585"/>
    </source>
</evidence>
<dbReference type="GO" id="GO:0015228">
    <property type="term" value="F:coenzyme A transmembrane transporter activity"/>
    <property type="evidence" value="ECO:0007669"/>
    <property type="project" value="TreeGrafter"/>
</dbReference>
<evidence type="ECO:0000256" key="6">
    <source>
        <dbReference type="ARBA" id="ARBA00022989"/>
    </source>
</evidence>
<feature type="repeat" description="Solcar" evidence="9">
    <location>
        <begin position="216"/>
        <end position="304"/>
    </location>
</feature>
<evidence type="ECO:0000256" key="7">
    <source>
        <dbReference type="ARBA" id="ARBA00023136"/>
    </source>
</evidence>
<organism evidence="12">
    <name type="scientific">Spongospora subterranea</name>
    <dbReference type="NCBI Taxonomy" id="70186"/>
    <lineage>
        <taxon>Eukaryota</taxon>
        <taxon>Sar</taxon>
        <taxon>Rhizaria</taxon>
        <taxon>Endomyxa</taxon>
        <taxon>Phytomyxea</taxon>
        <taxon>Plasmodiophorida</taxon>
        <taxon>Plasmodiophoridae</taxon>
        <taxon>Spongospora</taxon>
    </lineage>
</organism>
<comment type="similarity">
    <text evidence="2 10">Belongs to the mitochondrial carrier (TC 2.A.29) family.</text>
</comment>
<dbReference type="InterPro" id="IPR052217">
    <property type="entry name" value="Mito/Peroxisomal_Carrier"/>
</dbReference>
<dbReference type="EMBL" id="HACM01011216">
    <property type="protein sequence ID" value="CRZ11658.1"/>
    <property type="molecule type" value="Transcribed_RNA"/>
</dbReference>
<dbReference type="InterPro" id="IPR018108">
    <property type="entry name" value="MCP_transmembrane"/>
</dbReference>
<proteinExistence type="inferred from homology"/>
<reference evidence="12" key="1">
    <citation type="submission" date="2015-04" db="EMBL/GenBank/DDBJ databases">
        <title>The genome sequence of the plant pathogenic Rhizarian Plasmodiophora brassicae reveals insights in its biotrophic life cycle and the origin of chitin synthesis.</title>
        <authorList>
            <person name="Schwelm A."/>
            <person name="Fogelqvist J."/>
            <person name="Knaust A."/>
            <person name="Julke S."/>
            <person name="Lilja T."/>
            <person name="Dhandapani V."/>
            <person name="Bonilla-Rosso G."/>
            <person name="Karlsson M."/>
            <person name="Shevchenko A."/>
            <person name="Choi S.R."/>
            <person name="Kim H.G."/>
            <person name="Park J.Y."/>
            <person name="Lim Y.P."/>
            <person name="Ludwig-Muller J."/>
            <person name="Dixelius C."/>
        </authorList>
    </citation>
    <scope>NUCLEOTIDE SEQUENCE</scope>
    <source>
        <tissue evidence="12">Potato root galls</tissue>
    </source>
</reference>